<dbReference type="Proteomes" id="UP001374599">
    <property type="component" value="Unassembled WGS sequence"/>
</dbReference>
<dbReference type="EMBL" id="BTPU01000007">
    <property type="protein sequence ID" value="GMQ61326.1"/>
    <property type="molecule type" value="Genomic_DNA"/>
</dbReference>
<organism evidence="1 2">
    <name type="scientific">Vallitalea maricola</name>
    <dbReference type="NCBI Taxonomy" id="3074433"/>
    <lineage>
        <taxon>Bacteria</taxon>
        <taxon>Bacillati</taxon>
        <taxon>Bacillota</taxon>
        <taxon>Clostridia</taxon>
        <taxon>Lachnospirales</taxon>
        <taxon>Vallitaleaceae</taxon>
        <taxon>Vallitalea</taxon>
    </lineage>
</organism>
<comment type="caution">
    <text evidence="1">The sequence shown here is derived from an EMBL/GenBank/DDBJ whole genome shotgun (WGS) entry which is preliminary data.</text>
</comment>
<keyword evidence="2" id="KW-1185">Reference proteome</keyword>
<evidence type="ECO:0000313" key="2">
    <source>
        <dbReference type="Proteomes" id="UP001374599"/>
    </source>
</evidence>
<gene>
    <name evidence="1" type="ORF">AN2V17_05540</name>
</gene>
<name>A0ACB5UFV1_9FIRM</name>
<accession>A0ACB5UFV1</accession>
<proteinExistence type="predicted"/>
<sequence>MKKFIMLLLILSTMFICIGCNGNKVDNDTYNRTKDVFLEEIYPRL</sequence>
<protein>
    <submittedName>
        <fullName evidence="1">Uncharacterized protein</fullName>
    </submittedName>
</protein>
<reference evidence="1" key="1">
    <citation type="submission" date="2023-09" db="EMBL/GenBank/DDBJ databases">
        <title>Vallitalea sediminicola and Vallitalea maricola sp. nov., anaerobic bacteria isolated from marine sediment.</title>
        <authorList>
            <person name="Hirano S."/>
            <person name="Maeda A."/>
            <person name="Terahara T."/>
            <person name="Mori K."/>
            <person name="Hamada M."/>
            <person name="Matsumoto R."/>
            <person name="Kobayashi T."/>
        </authorList>
    </citation>
    <scope>NUCLEOTIDE SEQUENCE</scope>
    <source>
        <strain evidence="1">AN17-2</strain>
    </source>
</reference>
<evidence type="ECO:0000313" key="1">
    <source>
        <dbReference type="EMBL" id="GMQ61326.1"/>
    </source>
</evidence>